<dbReference type="Pfam" id="PF10520">
    <property type="entry name" value="Lipid_desat"/>
    <property type="match status" value="1"/>
</dbReference>
<evidence type="ECO:0000313" key="9">
    <source>
        <dbReference type="Proteomes" id="UP000604046"/>
    </source>
</evidence>
<evidence type="ECO:0000256" key="6">
    <source>
        <dbReference type="SAM" id="Phobius"/>
    </source>
</evidence>
<evidence type="ECO:0000259" key="7">
    <source>
        <dbReference type="Pfam" id="PF10520"/>
    </source>
</evidence>
<keyword evidence="3 6" id="KW-0812">Transmembrane</keyword>
<accession>A0A812MX80</accession>
<dbReference type="UniPathway" id="UPA00199"/>
<reference evidence="8" key="1">
    <citation type="submission" date="2021-02" db="EMBL/GenBank/DDBJ databases">
        <authorList>
            <person name="Dougan E. K."/>
            <person name="Rhodes N."/>
            <person name="Thang M."/>
            <person name="Chan C."/>
        </authorList>
    </citation>
    <scope>NUCLEOTIDE SEQUENCE</scope>
</reference>
<keyword evidence="4 6" id="KW-1133">Transmembrane helix</keyword>
<keyword evidence="9" id="KW-1185">Reference proteome</keyword>
<dbReference type="GO" id="GO:0016020">
    <property type="term" value="C:membrane"/>
    <property type="evidence" value="ECO:0007669"/>
    <property type="project" value="UniProtKB-SubCell"/>
</dbReference>
<feature type="transmembrane region" description="Helical" evidence="6">
    <location>
        <begin position="124"/>
        <end position="143"/>
    </location>
</feature>
<evidence type="ECO:0000256" key="1">
    <source>
        <dbReference type="ARBA" id="ARBA00004141"/>
    </source>
</evidence>
<gene>
    <name evidence="8" type="primary">FAD4</name>
    <name evidence="8" type="ORF">SNAT2548_LOCUS15322</name>
</gene>
<evidence type="ECO:0000256" key="5">
    <source>
        <dbReference type="ARBA" id="ARBA00023136"/>
    </source>
</evidence>
<organism evidence="8 9">
    <name type="scientific">Symbiodinium natans</name>
    <dbReference type="NCBI Taxonomy" id="878477"/>
    <lineage>
        <taxon>Eukaryota</taxon>
        <taxon>Sar</taxon>
        <taxon>Alveolata</taxon>
        <taxon>Dinophyceae</taxon>
        <taxon>Suessiales</taxon>
        <taxon>Symbiodiniaceae</taxon>
        <taxon>Symbiodinium</taxon>
    </lineage>
</organism>
<dbReference type="GO" id="GO:0006631">
    <property type="term" value="P:fatty acid metabolic process"/>
    <property type="evidence" value="ECO:0007669"/>
    <property type="project" value="UniProtKB-UniPathway"/>
</dbReference>
<comment type="subcellular location">
    <subcellularLocation>
        <location evidence="1">Membrane</location>
        <topology evidence="1">Multi-pass membrane protein</topology>
    </subcellularLocation>
</comment>
<dbReference type="OrthoDB" id="5103at2759"/>
<evidence type="ECO:0000256" key="2">
    <source>
        <dbReference type="ARBA" id="ARBA00007620"/>
    </source>
</evidence>
<dbReference type="Proteomes" id="UP000604046">
    <property type="component" value="Unassembled WGS sequence"/>
</dbReference>
<feature type="domain" description="Lipid desaturase" evidence="7">
    <location>
        <begin position="142"/>
        <end position="307"/>
    </location>
</feature>
<sequence>MAAVLPSVALQVQAEVPALTRRRAPGPGTDGHLASKKAVLLPSAAAGCSLSLLARRRSGRCSRASVLLAQRRQLAGDEADGAYFKPLVDGDVLTASNPQRLVVAVMVVLLLLGLLRVWALLGSLSWQTSVCCLLAVVLGVEFADFGTGVYHFSVDNYGSAQTPIVGSQIEAFQGHHEEPWTITYRDFCNNCFPTCLATMPFLIAFEVFCSQPYVLLWALIACAGIGFCQEFHKWSHTLRSQCHPVVNWLQDVGILVHRKVHLRHHKPPYETNYCIVTGHMNPLLDRTGFFTGLGAIIASWTGVRPRCETGERFDYLLKRRSK</sequence>
<feature type="transmembrane region" description="Helical" evidence="6">
    <location>
        <begin position="101"/>
        <end position="118"/>
    </location>
</feature>
<comment type="caution">
    <text evidence="8">The sequence shown here is derived from an EMBL/GenBank/DDBJ whole genome shotgun (WGS) entry which is preliminary data.</text>
</comment>
<keyword evidence="5 6" id="KW-0472">Membrane</keyword>
<dbReference type="PANTHER" id="PTHR48140:SF1">
    <property type="entry name" value="FATTY ACID DESATURASE 4, CHLOROPLASTIC-RELATED"/>
    <property type="match status" value="1"/>
</dbReference>
<protein>
    <submittedName>
        <fullName evidence="8">FAD4 protein</fullName>
    </submittedName>
</protein>
<evidence type="ECO:0000256" key="3">
    <source>
        <dbReference type="ARBA" id="ARBA00022692"/>
    </source>
</evidence>
<dbReference type="InterPro" id="IPR052864">
    <property type="entry name" value="Chloroplast_FAD_CarF"/>
</dbReference>
<dbReference type="EMBL" id="CAJNDS010001935">
    <property type="protein sequence ID" value="CAE7290367.1"/>
    <property type="molecule type" value="Genomic_DNA"/>
</dbReference>
<dbReference type="InterPro" id="IPR019547">
    <property type="entry name" value="Lipid_desat"/>
</dbReference>
<evidence type="ECO:0000313" key="8">
    <source>
        <dbReference type="EMBL" id="CAE7290367.1"/>
    </source>
</evidence>
<proteinExistence type="inferred from homology"/>
<dbReference type="AlphaFoldDB" id="A0A812MX80"/>
<dbReference type="PANTHER" id="PTHR48140">
    <property type="entry name" value="FATTY ACID DESATURASE 4, CHLOROPLASTIC-RELATED"/>
    <property type="match status" value="1"/>
</dbReference>
<name>A0A812MX80_9DINO</name>
<comment type="similarity">
    <text evidence="2">Belongs to the fatty acid desaturase CarF family.</text>
</comment>
<evidence type="ECO:0000256" key="4">
    <source>
        <dbReference type="ARBA" id="ARBA00022989"/>
    </source>
</evidence>